<evidence type="ECO:0000313" key="1">
    <source>
        <dbReference type="EMBL" id="RGV02973.1"/>
    </source>
</evidence>
<proteinExistence type="predicted"/>
<sequence length="111" mass="12993">NSYSPSTKKKGAVNDEEWKDEIGKDSVDIPTGTRFWKGIMSCKFPVKRLAPRHDGVKYAIPVLHLYWRAENSNEWILLRCDADYLFNCNYTGGYIWDETTNYVKVMPQSWH</sequence>
<protein>
    <submittedName>
        <fullName evidence="1">Fimbrillin family protein</fullName>
    </submittedName>
</protein>
<organism evidence="1 2">
    <name type="scientific">Phocaeicola vulgatus</name>
    <name type="common">Bacteroides vulgatus</name>
    <dbReference type="NCBI Taxonomy" id="821"/>
    <lineage>
        <taxon>Bacteria</taxon>
        <taxon>Pseudomonadati</taxon>
        <taxon>Bacteroidota</taxon>
        <taxon>Bacteroidia</taxon>
        <taxon>Bacteroidales</taxon>
        <taxon>Bacteroidaceae</taxon>
        <taxon>Phocaeicola</taxon>
    </lineage>
</organism>
<reference evidence="1 2" key="1">
    <citation type="submission" date="2018-08" db="EMBL/GenBank/DDBJ databases">
        <title>A genome reference for cultivated species of the human gut microbiota.</title>
        <authorList>
            <person name="Zou Y."/>
            <person name="Xue W."/>
            <person name="Luo G."/>
        </authorList>
    </citation>
    <scope>NUCLEOTIDE SEQUENCE [LARGE SCALE GENOMIC DNA]</scope>
    <source>
        <strain evidence="1 2">AF14-8</strain>
    </source>
</reference>
<feature type="non-terminal residue" evidence="1">
    <location>
        <position position="1"/>
    </location>
</feature>
<evidence type="ECO:0000313" key="2">
    <source>
        <dbReference type="Proteomes" id="UP000285379"/>
    </source>
</evidence>
<comment type="caution">
    <text evidence="1">The sequence shown here is derived from an EMBL/GenBank/DDBJ whole genome shotgun (WGS) entry which is preliminary data.</text>
</comment>
<gene>
    <name evidence="1" type="ORF">DWW27_22555</name>
</gene>
<dbReference type="AlphaFoldDB" id="A0A412VCP3"/>
<accession>A0A412VCP3</accession>
<dbReference type="EMBL" id="QRYT01000100">
    <property type="protein sequence ID" value="RGV02973.1"/>
    <property type="molecule type" value="Genomic_DNA"/>
</dbReference>
<name>A0A412VCP3_PHOVU</name>
<dbReference type="Proteomes" id="UP000285379">
    <property type="component" value="Unassembled WGS sequence"/>
</dbReference>